<reference evidence="4" key="1">
    <citation type="submission" date="2021-01" db="EMBL/GenBank/DDBJ databases">
        <title>Whole genome shotgun sequence of Actinoplanes nipponensis NBRC 14063.</title>
        <authorList>
            <person name="Komaki H."/>
            <person name="Tamura T."/>
        </authorList>
    </citation>
    <scope>NUCLEOTIDE SEQUENCE</scope>
    <source>
        <strain evidence="4">NBRC 14063</strain>
    </source>
</reference>
<dbReference type="PRINTS" id="PR01438">
    <property type="entry name" value="UNVRSLSTRESS"/>
</dbReference>
<evidence type="ECO:0000256" key="2">
    <source>
        <dbReference type="SAM" id="MobiDB-lite"/>
    </source>
</evidence>
<dbReference type="Pfam" id="PF00582">
    <property type="entry name" value="Usp"/>
    <property type="match status" value="2"/>
</dbReference>
<proteinExistence type="inferred from homology"/>
<evidence type="ECO:0000313" key="4">
    <source>
        <dbReference type="EMBL" id="GIE53859.1"/>
    </source>
</evidence>
<dbReference type="Gene3D" id="3.40.50.620">
    <property type="entry name" value="HUPs"/>
    <property type="match status" value="2"/>
</dbReference>
<dbReference type="SUPFAM" id="SSF52402">
    <property type="entry name" value="Adenine nucleotide alpha hydrolases-like"/>
    <property type="match status" value="2"/>
</dbReference>
<comment type="caution">
    <text evidence="4">The sequence shown here is derived from an EMBL/GenBank/DDBJ whole genome shotgun (WGS) entry which is preliminary data.</text>
</comment>
<dbReference type="InterPro" id="IPR006016">
    <property type="entry name" value="UspA"/>
</dbReference>
<feature type="domain" description="UspA" evidence="3">
    <location>
        <begin position="150"/>
        <end position="287"/>
    </location>
</feature>
<feature type="domain" description="UspA" evidence="3">
    <location>
        <begin position="9"/>
        <end position="142"/>
    </location>
</feature>
<evidence type="ECO:0000313" key="5">
    <source>
        <dbReference type="Proteomes" id="UP000647172"/>
    </source>
</evidence>
<accession>A0A919JVP3</accession>
<feature type="region of interest" description="Disordered" evidence="2">
    <location>
        <begin position="190"/>
        <end position="210"/>
    </location>
</feature>
<dbReference type="PANTHER" id="PTHR46268:SF6">
    <property type="entry name" value="UNIVERSAL STRESS PROTEIN UP12"/>
    <property type="match status" value="1"/>
</dbReference>
<name>A0A919JVP3_9ACTN</name>
<dbReference type="InterPro" id="IPR006015">
    <property type="entry name" value="Universal_stress_UspA"/>
</dbReference>
<dbReference type="EMBL" id="BOMQ01000090">
    <property type="protein sequence ID" value="GIE53859.1"/>
    <property type="molecule type" value="Genomic_DNA"/>
</dbReference>
<evidence type="ECO:0000259" key="3">
    <source>
        <dbReference type="Pfam" id="PF00582"/>
    </source>
</evidence>
<dbReference type="Proteomes" id="UP000647172">
    <property type="component" value="Unassembled WGS sequence"/>
</dbReference>
<dbReference type="RefSeq" id="WP_203776229.1">
    <property type="nucleotide sequence ID" value="NZ_BAAAYJ010000059.1"/>
</dbReference>
<gene>
    <name evidence="4" type="ORF">Ani05nite_73930</name>
</gene>
<evidence type="ECO:0000256" key="1">
    <source>
        <dbReference type="ARBA" id="ARBA00008791"/>
    </source>
</evidence>
<dbReference type="InterPro" id="IPR014729">
    <property type="entry name" value="Rossmann-like_a/b/a_fold"/>
</dbReference>
<organism evidence="4 5">
    <name type="scientific">Actinoplanes nipponensis</name>
    <dbReference type="NCBI Taxonomy" id="135950"/>
    <lineage>
        <taxon>Bacteria</taxon>
        <taxon>Bacillati</taxon>
        <taxon>Actinomycetota</taxon>
        <taxon>Actinomycetes</taxon>
        <taxon>Micromonosporales</taxon>
        <taxon>Micromonosporaceae</taxon>
        <taxon>Actinoplanes</taxon>
    </lineage>
</organism>
<sequence length="295" mass="30368">MTTVAGAAVVVGVDGSSRSMAAVEVAAAEAARRHRPLRIVHALSWPALQLPLPPGLAEASPEAVPTQARAYLVEAVQRAGEVAPGVPTTTELLSGPPAAVLTRVSARAEMLVVGEHGQGGLLFGSVARHLASHSACPVLVVRGELRATGPVVAGVDGSARSADALELALEEAALRGTSLVALHAWTGTDRTELDDEPAASRGTRSGEEQEQRVLAEALAGAADRYPDVPVRRQVVRGHAGALLGEWSHLAQLVVVGDHGSGGLTGHLLGSVGRHLIFEADCPTMVVRSHARSRVG</sequence>
<dbReference type="AlphaFoldDB" id="A0A919JVP3"/>
<dbReference type="PANTHER" id="PTHR46268">
    <property type="entry name" value="STRESS RESPONSE PROTEIN NHAX"/>
    <property type="match status" value="1"/>
</dbReference>
<keyword evidence="5" id="KW-1185">Reference proteome</keyword>
<protein>
    <submittedName>
        <fullName evidence="4">Universal stress protein</fullName>
    </submittedName>
</protein>
<comment type="similarity">
    <text evidence="1">Belongs to the universal stress protein A family.</text>
</comment>